<reference evidence="1 2" key="1">
    <citation type="journal article" date="2012" name="Nat. Biotechnol.">
        <title>Draft genome sequence of pigeonpea (Cajanus cajan), an orphan legume crop of resource-poor farmers.</title>
        <authorList>
            <person name="Varshney R.K."/>
            <person name="Chen W."/>
            <person name="Li Y."/>
            <person name="Bharti A.K."/>
            <person name="Saxena R.K."/>
            <person name="Schlueter J.A."/>
            <person name="Donoghue M.T."/>
            <person name="Azam S."/>
            <person name="Fan G."/>
            <person name="Whaley A.M."/>
            <person name="Farmer A.D."/>
            <person name="Sheridan J."/>
            <person name="Iwata A."/>
            <person name="Tuteja R."/>
            <person name="Penmetsa R.V."/>
            <person name="Wu W."/>
            <person name="Upadhyaya H.D."/>
            <person name="Yang S.P."/>
            <person name="Shah T."/>
            <person name="Saxena K.B."/>
            <person name="Michael T."/>
            <person name="McCombie W.R."/>
            <person name="Yang B."/>
            <person name="Zhang G."/>
            <person name="Yang H."/>
            <person name="Wang J."/>
            <person name="Spillane C."/>
            <person name="Cook D.R."/>
            <person name="May G.D."/>
            <person name="Xu X."/>
            <person name="Jackson S.A."/>
        </authorList>
    </citation>
    <scope>NUCLEOTIDE SEQUENCE [LARGE SCALE GENOMIC DNA]</scope>
    <source>
        <strain evidence="2">cv. Asha</strain>
    </source>
</reference>
<name>A0A151TSB2_CAJCA</name>
<gene>
    <name evidence="1" type="ORF">KK1_009168</name>
</gene>
<dbReference type="EMBL" id="CM003605">
    <property type="protein sequence ID" value="KYP69962.1"/>
    <property type="molecule type" value="Genomic_DNA"/>
</dbReference>
<dbReference type="Proteomes" id="UP000075243">
    <property type="component" value="Chromosome 3"/>
</dbReference>
<evidence type="ECO:0000313" key="2">
    <source>
        <dbReference type="Proteomes" id="UP000075243"/>
    </source>
</evidence>
<dbReference type="Gramene" id="C.cajan_08910.t">
    <property type="protein sequence ID" value="C.cajan_08910.t"/>
    <property type="gene ID" value="C.cajan_08910"/>
</dbReference>
<accession>A0A151TSB2</accession>
<dbReference type="AlphaFoldDB" id="A0A151TSB2"/>
<organism evidence="1 2">
    <name type="scientific">Cajanus cajan</name>
    <name type="common">Pigeon pea</name>
    <name type="synonym">Cajanus indicus</name>
    <dbReference type="NCBI Taxonomy" id="3821"/>
    <lineage>
        <taxon>Eukaryota</taxon>
        <taxon>Viridiplantae</taxon>
        <taxon>Streptophyta</taxon>
        <taxon>Embryophyta</taxon>
        <taxon>Tracheophyta</taxon>
        <taxon>Spermatophyta</taxon>
        <taxon>Magnoliopsida</taxon>
        <taxon>eudicotyledons</taxon>
        <taxon>Gunneridae</taxon>
        <taxon>Pentapetalae</taxon>
        <taxon>rosids</taxon>
        <taxon>fabids</taxon>
        <taxon>Fabales</taxon>
        <taxon>Fabaceae</taxon>
        <taxon>Papilionoideae</taxon>
        <taxon>50 kb inversion clade</taxon>
        <taxon>NPAAA clade</taxon>
        <taxon>indigoferoid/millettioid clade</taxon>
        <taxon>Phaseoleae</taxon>
        <taxon>Cajanus</taxon>
    </lineage>
</organism>
<feature type="non-terminal residue" evidence="1">
    <location>
        <position position="1"/>
    </location>
</feature>
<sequence>NFPTTIGLHQGCMLFANIIVIVRKSREEINWKLEMGSCKKLNEGEMKMLCWIREHTRQDTIRNECVGKCRSNIYFRKDARVLPWVI</sequence>
<proteinExistence type="predicted"/>
<keyword evidence="2" id="KW-1185">Reference proteome</keyword>
<protein>
    <submittedName>
        <fullName evidence="1">Uncharacterized protein</fullName>
    </submittedName>
</protein>
<evidence type="ECO:0000313" key="1">
    <source>
        <dbReference type="EMBL" id="KYP69962.1"/>
    </source>
</evidence>